<dbReference type="Gene3D" id="1.20.120.980">
    <property type="entry name" value="Serine carboxypeptidase S28, SKS domain"/>
    <property type="match status" value="1"/>
</dbReference>
<proteinExistence type="inferred from homology"/>
<name>A0A7S3HC00_9STRA</name>
<keyword evidence="4" id="KW-0378">Hydrolase</keyword>
<evidence type="ECO:0000256" key="1">
    <source>
        <dbReference type="ARBA" id="ARBA00011079"/>
    </source>
</evidence>
<feature type="signal peptide" evidence="6">
    <location>
        <begin position="1"/>
        <end position="18"/>
    </location>
</feature>
<dbReference type="Pfam" id="PF05577">
    <property type="entry name" value="Peptidase_S28"/>
    <property type="match status" value="1"/>
</dbReference>
<evidence type="ECO:0000256" key="4">
    <source>
        <dbReference type="ARBA" id="ARBA00022801"/>
    </source>
</evidence>
<dbReference type="GO" id="GO:0006508">
    <property type="term" value="P:proteolysis"/>
    <property type="evidence" value="ECO:0007669"/>
    <property type="project" value="UniProtKB-KW"/>
</dbReference>
<keyword evidence="3 6" id="KW-0732">Signal</keyword>
<dbReference type="AlphaFoldDB" id="A0A7S3HC00"/>
<dbReference type="EMBL" id="HBIC01038805">
    <property type="protein sequence ID" value="CAE0291044.1"/>
    <property type="molecule type" value="Transcribed_RNA"/>
</dbReference>
<evidence type="ECO:0000313" key="7">
    <source>
        <dbReference type="EMBL" id="CAE0291044.1"/>
    </source>
</evidence>
<dbReference type="PANTHER" id="PTHR11010">
    <property type="entry name" value="PROTEASE S28 PRO-X CARBOXYPEPTIDASE-RELATED"/>
    <property type="match status" value="1"/>
</dbReference>
<evidence type="ECO:0000256" key="6">
    <source>
        <dbReference type="SAM" id="SignalP"/>
    </source>
</evidence>
<dbReference type="InterPro" id="IPR042269">
    <property type="entry name" value="Ser_carbopepase_S28_SKS"/>
</dbReference>
<dbReference type="GO" id="GO:0008239">
    <property type="term" value="F:dipeptidyl-peptidase activity"/>
    <property type="evidence" value="ECO:0007669"/>
    <property type="project" value="TreeGrafter"/>
</dbReference>
<dbReference type="InterPro" id="IPR008758">
    <property type="entry name" value="Peptidase_S28"/>
</dbReference>
<reference evidence="7" key="1">
    <citation type="submission" date="2021-01" db="EMBL/GenBank/DDBJ databases">
        <authorList>
            <person name="Corre E."/>
            <person name="Pelletier E."/>
            <person name="Niang G."/>
            <person name="Scheremetjew M."/>
            <person name="Finn R."/>
            <person name="Kale V."/>
            <person name="Holt S."/>
            <person name="Cochrane G."/>
            <person name="Meng A."/>
            <person name="Brown T."/>
            <person name="Cohen L."/>
        </authorList>
    </citation>
    <scope>NUCLEOTIDE SEQUENCE</scope>
    <source>
        <strain evidence="7">CCAP 955/1</strain>
    </source>
</reference>
<dbReference type="SUPFAM" id="SSF53474">
    <property type="entry name" value="alpha/beta-Hydrolases"/>
    <property type="match status" value="1"/>
</dbReference>
<evidence type="ECO:0000256" key="3">
    <source>
        <dbReference type="ARBA" id="ARBA00022729"/>
    </source>
</evidence>
<dbReference type="Gene3D" id="3.40.50.1820">
    <property type="entry name" value="alpha/beta hydrolase"/>
    <property type="match status" value="1"/>
</dbReference>
<organism evidence="7">
    <name type="scientific">Spumella elongata</name>
    <dbReference type="NCBI Taxonomy" id="89044"/>
    <lineage>
        <taxon>Eukaryota</taxon>
        <taxon>Sar</taxon>
        <taxon>Stramenopiles</taxon>
        <taxon>Ochrophyta</taxon>
        <taxon>Chrysophyceae</taxon>
        <taxon>Chromulinales</taxon>
        <taxon>Chromulinaceae</taxon>
        <taxon>Spumella</taxon>
    </lineage>
</organism>
<gene>
    <name evidence="7" type="ORF">SELO1098_LOCUS19889</name>
</gene>
<keyword evidence="2" id="KW-0645">Protease</keyword>
<evidence type="ECO:0000256" key="2">
    <source>
        <dbReference type="ARBA" id="ARBA00022670"/>
    </source>
</evidence>
<comment type="similarity">
    <text evidence="1">Belongs to the peptidase S28 family.</text>
</comment>
<feature type="chain" id="PRO_5031293029" evidence="6">
    <location>
        <begin position="19"/>
        <end position="495"/>
    </location>
</feature>
<dbReference type="PANTHER" id="PTHR11010:SF117">
    <property type="entry name" value="SERINE PROTEASE 16"/>
    <property type="match status" value="1"/>
</dbReference>
<accession>A0A7S3HC00</accession>
<keyword evidence="5" id="KW-0325">Glycoprotein</keyword>
<protein>
    <submittedName>
        <fullName evidence="7">Uncharacterized protein</fullName>
    </submittedName>
</protein>
<dbReference type="InterPro" id="IPR029058">
    <property type="entry name" value="AB_hydrolase_fold"/>
</dbReference>
<evidence type="ECO:0000256" key="5">
    <source>
        <dbReference type="ARBA" id="ARBA00023180"/>
    </source>
</evidence>
<sequence length="495" mass="54836">MNSLSKIVLFTAVVGSAANEVPPPIGFGVQRLKNFNSKSGLLKTTTTCPEVDQYWYKDAVVDNFAPVEHQQKWAGEGQRYWINRQFWGGVGFPVLVFIGGEGAESCNRLTSRMYAYNLAQEHRAMLVDVEHRFYGESYPTADMSTSNLKYLSADQALADLARIIGHIKSDFKTKDSKVITIGGSYPGNLAGWFRLKYPSVTHGSIASSAPVIAQTNFPEYMDVVGQALIHFSGQKCFDAFESAAEKVASYINAGDYTRLETDFKTCSKISSTNDLKVLLGDLMGNVQGTIQYNNEHNGVMNATDICATMTASTDYYANFVSLQALYRTANGQECEDASWADTVAYLSNPTKDSTNAGRPWTYQTCNEFGYYQTADSQTQPFRSWKWLDLQFSRDICYAAFNGWTSDPQVEWINQNYGDIHIAGTNIAFPSGTIDPWHALGVQNSTAALLPQPTEQSVFIEGTAHCADLYAPANSDPESLKYAREVIRSLVSKWLA</sequence>
<dbReference type="GO" id="GO:0070008">
    <property type="term" value="F:serine-type exopeptidase activity"/>
    <property type="evidence" value="ECO:0007669"/>
    <property type="project" value="InterPro"/>
</dbReference>